<dbReference type="Gene3D" id="2.70.150.10">
    <property type="entry name" value="Calcium-transporting ATPase, cytoplasmic transduction domain A"/>
    <property type="match status" value="1"/>
</dbReference>
<feature type="transmembrane region" description="Helical" evidence="10">
    <location>
        <begin position="951"/>
        <end position="971"/>
    </location>
</feature>
<dbReference type="InterPro" id="IPR004014">
    <property type="entry name" value="ATPase_P-typ_cation-transptr_N"/>
</dbReference>
<dbReference type="EMBL" id="FNCO01000009">
    <property type="protein sequence ID" value="SDH92163.1"/>
    <property type="molecule type" value="Genomic_DNA"/>
</dbReference>
<dbReference type="GO" id="GO:0016887">
    <property type="term" value="F:ATP hydrolysis activity"/>
    <property type="evidence" value="ECO:0007669"/>
    <property type="project" value="InterPro"/>
</dbReference>
<dbReference type="InterPro" id="IPR044492">
    <property type="entry name" value="P_typ_ATPase_HD_dom"/>
</dbReference>
<evidence type="ECO:0000256" key="3">
    <source>
        <dbReference type="ARBA" id="ARBA00022723"/>
    </source>
</evidence>
<evidence type="ECO:0000259" key="11">
    <source>
        <dbReference type="SMART" id="SM00831"/>
    </source>
</evidence>
<dbReference type="SFLD" id="SFLDF00027">
    <property type="entry name" value="p-type_atpase"/>
    <property type="match status" value="1"/>
</dbReference>
<keyword evidence="4" id="KW-0547">Nucleotide-binding</keyword>
<dbReference type="InterPro" id="IPR023299">
    <property type="entry name" value="ATPase_P-typ_cyto_dom_N"/>
</dbReference>
<dbReference type="InterPro" id="IPR023298">
    <property type="entry name" value="ATPase_P-typ_TM_dom_sf"/>
</dbReference>
<dbReference type="PRINTS" id="PR00119">
    <property type="entry name" value="CATATPASE"/>
</dbReference>
<evidence type="ECO:0000256" key="6">
    <source>
        <dbReference type="ARBA" id="ARBA00022842"/>
    </source>
</evidence>
<keyword evidence="8 10" id="KW-1133">Transmembrane helix</keyword>
<evidence type="ECO:0000256" key="10">
    <source>
        <dbReference type="SAM" id="Phobius"/>
    </source>
</evidence>
<feature type="transmembrane region" description="Helical" evidence="10">
    <location>
        <begin position="802"/>
        <end position="822"/>
    </location>
</feature>
<dbReference type="GO" id="GO:0005886">
    <property type="term" value="C:plasma membrane"/>
    <property type="evidence" value="ECO:0007669"/>
    <property type="project" value="TreeGrafter"/>
</dbReference>
<gene>
    <name evidence="12" type="ORF">SAMN05216605_10994</name>
</gene>
<evidence type="ECO:0000256" key="1">
    <source>
        <dbReference type="ARBA" id="ARBA00004141"/>
    </source>
</evidence>
<keyword evidence="6" id="KW-0460">Magnesium</keyword>
<dbReference type="NCBIfam" id="TIGR01494">
    <property type="entry name" value="ATPase_P-type"/>
    <property type="match status" value="2"/>
</dbReference>
<dbReference type="PANTHER" id="PTHR24093:SF513">
    <property type="entry name" value="CATION-TRANSPORTING ATPASE I-RELATED"/>
    <property type="match status" value="1"/>
</dbReference>
<dbReference type="PROSITE" id="PS00154">
    <property type="entry name" value="ATPASE_E1_E2"/>
    <property type="match status" value="1"/>
</dbReference>
<dbReference type="PANTHER" id="PTHR24093">
    <property type="entry name" value="CATION TRANSPORTING ATPASE"/>
    <property type="match status" value="1"/>
</dbReference>
<evidence type="ECO:0000313" key="12">
    <source>
        <dbReference type="EMBL" id="SDH92163.1"/>
    </source>
</evidence>
<dbReference type="SUPFAM" id="SSF81653">
    <property type="entry name" value="Calcium ATPase, transduction domain A"/>
    <property type="match status" value="1"/>
</dbReference>
<organism evidence="12 13">
    <name type="scientific">Pseudomonas abietaniphila</name>
    <dbReference type="NCBI Taxonomy" id="89065"/>
    <lineage>
        <taxon>Bacteria</taxon>
        <taxon>Pseudomonadati</taxon>
        <taxon>Pseudomonadota</taxon>
        <taxon>Gammaproteobacteria</taxon>
        <taxon>Pseudomonadales</taxon>
        <taxon>Pseudomonadaceae</taxon>
        <taxon>Pseudomonas</taxon>
    </lineage>
</organism>
<feature type="transmembrane region" description="Helical" evidence="10">
    <location>
        <begin position="293"/>
        <end position="312"/>
    </location>
</feature>
<feature type="transmembrane region" description="Helical" evidence="10">
    <location>
        <begin position="887"/>
        <end position="907"/>
    </location>
</feature>
<accession>A0A1G8GCS4</accession>
<feature type="transmembrane region" description="Helical" evidence="10">
    <location>
        <begin position="843"/>
        <end position="867"/>
    </location>
</feature>
<evidence type="ECO:0000256" key="7">
    <source>
        <dbReference type="ARBA" id="ARBA00022967"/>
    </source>
</evidence>
<dbReference type="Pfam" id="PF13246">
    <property type="entry name" value="Cation_ATPase"/>
    <property type="match status" value="1"/>
</dbReference>
<reference evidence="13" key="1">
    <citation type="submission" date="2016-10" db="EMBL/GenBank/DDBJ databases">
        <authorList>
            <person name="Varghese N."/>
            <person name="Submissions S."/>
        </authorList>
    </citation>
    <scope>NUCLEOTIDE SEQUENCE [LARGE SCALE GENOMIC DNA]</scope>
    <source>
        <strain evidence="13">ATCC 700689</strain>
    </source>
</reference>
<dbReference type="InterPro" id="IPR006068">
    <property type="entry name" value="ATPase_P-typ_cation-transptr_C"/>
</dbReference>
<dbReference type="Pfam" id="PF00690">
    <property type="entry name" value="Cation_ATPase_N"/>
    <property type="match status" value="1"/>
</dbReference>
<keyword evidence="7" id="KW-1278">Translocase</keyword>
<proteinExistence type="predicted"/>
<feature type="domain" description="Cation-transporting P-type ATPase N-terminal" evidence="11">
    <location>
        <begin position="40"/>
        <end position="114"/>
    </location>
</feature>
<dbReference type="SUPFAM" id="SSF56784">
    <property type="entry name" value="HAD-like"/>
    <property type="match status" value="1"/>
</dbReference>
<dbReference type="InterPro" id="IPR036412">
    <property type="entry name" value="HAD-like_sf"/>
</dbReference>
<keyword evidence="5" id="KW-0067">ATP-binding</keyword>
<sequence>MTRLKTDSIVVGRNESLTCAESGVADINADERSQSLPWNDASLIGIAELVCGLGTDLNRGLSSEEAFARLRADGPNELRAVLPVAAWRRALAQLHSPLIYLLVAAAAIALAAWWFEGQGHDGVAAWPLDAIVIVCVILLNASIGWLQDAKATQAVAALAKMTIATSTVLRDGALTRVSNTELVKGDLLVLAEGDAVGADARVAQSSALMVLEASLTGESEAVLKDAALLQGAVALGDRLNMVFKGTAVAQGTGRAIVTATGMQTEVGAIATLLECTQDAPTPLQIEIAYLGKVLGVSVLLISCVVVAIALLISETYSVASVMKVLLMGVSLAVAAVPEGLPAILSVVLAMGVRRMALRHAIVKQLASVETLGSASVIATDKTGTLTRGEMTLQRVMTASGRSDITGVGYAPDGRAERGGIPLTAGILRDELEAVLDAGSLAGNAQLRRDDAGVWAIQGDPTDAAFLVAQYKLKAGAGTTGIDRLERIGEIPFTSHRKMMSVLVADRSNDAAHLLFTKGAPDVLLAHCSHVRRGRATVPLDKTLRSQLVSDVETMAGDALRTLAVSYRKLSPGAQVPADRVQAAALEQNLEYIGAVGIIDPPRIEAAQAIAQASHAGIRVIMITGDHPRTALRVAVDLGIVAIDAPVLTGIEIDALEDADFAVAALTTSVFARVAPSHKLRIVRALQNAGNVVAMTGDGVNDAPALKAADIGVAMGVTGTEVTKEAARMILTDDNFATIVMAVREGRGVLDNICKFLRYLLSSNLAEVLTVFIGLVAAGIIGLKDAASASDSTVVLPLLATQILWINLVTDSGPALALGVDPIDEEVMARTPRARTQRIIDAGMLRSVIETGVVMALLTLATLDLFLPGGLIEPIDLLASQNPFSLEVARTAAFTVLVFTQLFNCFNARSETKSALRGAFSNRWLLVAVLVSLLLQIVVVNDTSLNLAFGTVPMSIAQWSTCVVIASGVLWFSEARKFVRRLHTSFTGLTPKP</sequence>
<feature type="transmembrane region" description="Helical" evidence="10">
    <location>
        <begin position="919"/>
        <end position="939"/>
    </location>
</feature>
<dbReference type="GO" id="GO:0005388">
    <property type="term" value="F:P-type calcium transporter activity"/>
    <property type="evidence" value="ECO:0007669"/>
    <property type="project" value="TreeGrafter"/>
</dbReference>
<dbReference type="RefSeq" id="WP_083370707.1">
    <property type="nucleotide sequence ID" value="NZ_FNCO01000009.1"/>
</dbReference>
<keyword evidence="9 10" id="KW-0472">Membrane</keyword>
<dbReference type="STRING" id="89065.SAMN05216605_10994"/>
<keyword evidence="3" id="KW-0479">Metal-binding</keyword>
<evidence type="ECO:0000256" key="8">
    <source>
        <dbReference type="ARBA" id="ARBA00022989"/>
    </source>
</evidence>
<dbReference type="Gene3D" id="1.20.1110.10">
    <property type="entry name" value="Calcium-transporting ATPase, transmembrane domain"/>
    <property type="match status" value="1"/>
</dbReference>
<keyword evidence="13" id="KW-1185">Reference proteome</keyword>
<dbReference type="AlphaFoldDB" id="A0A1G8GCS4"/>
<comment type="subcellular location">
    <subcellularLocation>
        <location evidence="1">Membrane</location>
        <topology evidence="1">Multi-pass membrane protein</topology>
    </subcellularLocation>
</comment>
<feature type="transmembrane region" description="Helical" evidence="10">
    <location>
        <begin position="764"/>
        <end position="782"/>
    </location>
</feature>
<dbReference type="SFLD" id="SFLDG00002">
    <property type="entry name" value="C1.7:_P-type_atpase_like"/>
    <property type="match status" value="1"/>
</dbReference>
<dbReference type="SUPFAM" id="SSF81665">
    <property type="entry name" value="Calcium ATPase, transmembrane domain M"/>
    <property type="match status" value="1"/>
</dbReference>
<dbReference type="Pfam" id="PF00689">
    <property type="entry name" value="Cation_ATPase_C"/>
    <property type="match status" value="1"/>
</dbReference>
<dbReference type="PRINTS" id="PR00120">
    <property type="entry name" value="HATPASE"/>
</dbReference>
<evidence type="ECO:0000256" key="2">
    <source>
        <dbReference type="ARBA" id="ARBA00022692"/>
    </source>
</evidence>
<dbReference type="Gene3D" id="3.40.50.1000">
    <property type="entry name" value="HAD superfamily/HAD-like"/>
    <property type="match status" value="1"/>
</dbReference>
<dbReference type="InterPro" id="IPR023214">
    <property type="entry name" value="HAD_sf"/>
</dbReference>
<dbReference type="InterPro" id="IPR008250">
    <property type="entry name" value="ATPase_P-typ_transduc_dom_A_sf"/>
</dbReference>
<protein>
    <submittedName>
        <fullName evidence="12">ATPase, P-type (Transporting), HAD superfamily, subfamily IC</fullName>
    </submittedName>
</protein>
<dbReference type="GO" id="GO:0046872">
    <property type="term" value="F:metal ion binding"/>
    <property type="evidence" value="ECO:0007669"/>
    <property type="project" value="UniProtKB-KW"/>
</dbReference>
<keyword evidence="2 10" id="KW-0812">Transmembrane</keyword>
<evidence type="ECO:0000313" key="13">
    <source>
        <dbReference type="Proteomes" id="UP000182894"/>
    </source>
</evidence>
<evidence type="ECO:0000256" key="5">
    <source>
        <dbReference type="ARBA" id="ARBA00022840"/>
    </source>
</evidence>
<dbReference type="OrthoDB" id="9814270at2"/>
<dbReference type="Pfam" id="PF00122">
    <property type="entry name" value="E1-E2_ATPase"/>
    <property type="match status" value="1"/>
</dbReference>
<dbReference type="SMART" id="SM00831">
    <property type="entry name" value="Cation_ATPase_N"/>
    <property type="match status" value="1"/>
</dbReference>
<feature type="transmembrane region" description="Helical" evidence="10">
    <location>
        <begin position="98"/>
        <end position="115"/>
    </location>
</feature>
<dbReference type="InterPro" id="IPR018303">
    <property type="entry name" value="ATPase_P-typ_P_site"/>
</dbReference>
<name>A0A1G8GCS4_9PSED</name>
<feature type="transmembrane region" description="Helical" evidence="10">
    <location>
        <begin position="127"/>
        <end position="146"/>
    </location>
</feature>
<dbReference type="InterPro" id="IPR059000">
    <property type="entry name" value="ATPase_P-type_domA"/>
</dbReference>
<dbReference type="GO" id="GO:0005524">
    <property type="term" value="F:ATP binding"/>
    <property type="evidence" value="ECO:0007669"/>
    <property type="project" value="UniProtKB-KW"/>
</dbReference>
<dbReference type="SFLD" id="SFLDS00003">
    <property type="entry name" value="Haloacid_Dehalogenase"/>
    <property type="match status" value="1"/>
</dbReference>
<dbReference type="Proteomes" id="UP000182894">
    <property type="component" value="Unassembled WGS sequence"/>
</dbReference>
<evidence type="ECO:0000256" key="4">
    <source>
        <dbReference type="ARBA" id="ARBA00022741"/>
    </source>
</evidence>
<dbReference type="InterPro" id="IPR001757">
    <property type="entry name" value="P_typ_ATPase"/>
</dbReference>
<evidence type="ECO:0000256" key="9">
    <source>
        <dbReference type="ARBA" id="ARBA00023136"/>
    </source>
</evidence>
<dbReference type="SUPFAM" id="SSF81660">
    <property type="entry name" value="Metal cation-transporting ATPase, ATP-binding domain N"/>
    <property type="match status" value="1"/>
</dbReference>
<feature type="transmembrane region" description="Helical" evidence="10">
    <location>
        <begin position="324"/>
        <end position="349"/>
    </location>
</feature>
<dbReference type="Gene3D" id="3.40.1110.10">
    <property type="entry name" value="Calcium-transporting ATPase, cytoplasmic domain N"/>
    <property type="match status" value="1"/>
</dbReference>